<gene>
    <name evidence="1" type="ORF">LCGC14_0554820</name>
</gene>
<dbReference type="EMBL" id="LAZR01000774">
    <property type="protein sequence ID" value="KKN58142.1"/>
    <property type="molecule type" value="Genomic_DNA"/>
</dbReference>
<evidence type="ECO:0000313" key="1">
    <source>
        <dbReference type="EMBL" id="KKN58142.1"/>
    </source>
</evidence>
<comment type="caution">
    <text evidence="1">The sequence shown here is derived from an EMBL/GenBank/DDBJ whole genome shotgun (WGS) entry which is preliminary data.</text>
</comment>
<proteinExistence type="predicted"/>
<organism evidence="1">
    <name type="scientific">marine sediment metagenome</name>
    <dbReference type="NCBI Taxonomy" id="412755"/>
    <lineage>
        <taxon>unclassified sequences</taxon>
        <taxon>metagenomes</taxon>
        <taxon>ecological metagenomes</taxon>
    </lineage>
</organism>
<dbReference type="AlphaFoldDB" id="A0A0F9S7A2"/>
<name>A0A0F9S7A2_9ZZZZ</name>
<accession>A0A0F9S7A2</accession>
<protein>
    <submittedName>
        <fullName evidence="1">Uncharacterized protein</fullName>
    </submittedName>
</protein>
<reference evidence="1" key="1">
    <citation type="journal article" date="2015" name="Nature">
        <title>Complex archaea that bridge the gap between prokaryotes and eukaryotes.</title>
        <authorList>
            <person name="Spang A."/>
            <person name="Saw J.H."/>
            <person name="Jorgensen S.L."/>
            <person name="Zaremba-Niedzwiedzka K."/>
            <person name="Martijn J."/>
            <person name="Lind A.E."/>
            <person name="van Eijk R."/>
            <person name="Schleper C."/>
            <person name="Guy L."/>
            <person name="Ettema T.J."/>
        </authorList>
    </citation>
    <scope>NUCLEOTIDE SEQUENCE</scope>
</reference>
<sequence length="70" mass="8455">MGERVREVFGFVRLVKPKARSRRERLWPLKWRDGSLVFPRLHLLVTQLRASRVNRRWISVEELDEISRGN</sequence>